<keyword evidence="3" id="KW-1185">Reference proteome</keyword>
<accession>A0A4Z2J848</accession>
<reference evidence="2 3" key="1">
    <citation type="submission" date="2019-03" db="EMBL/GenBank/DDBJ databases">
        <title>First draft genome of Liparis tanakae, snailfish: a comprehensive survey of snailfish specific genes.</title>
        <authorList>
            <person name="Kim W."/>
            <person name="Song I."/>
            <person name="Jeong J.-H."/>
            <person name="Kim D."/>
            <person name="Kim S."/>
            <person name="Ryu S."/>
            <person name="Song J.Y."/>
            <person name="Lee S.K."/>
        </authorList>
    </citation>
    <scope>NUCLEOTIDE SEQUENCE [LARGE SCALE GENOMIC DNA]</scope>
    <source>
        <tissue evidence="2">Muscle</tissue>
    </source>
</reference>
<protein>
    <submittedName>
        <fullName evidence="2">Uncharacterized protein</fullName>
    </submittedName>
</protein>
<gene>
    <name evidence="2" type="ORF">EYF80_003722</name>
</gene>
<proteinExistence type="predicted"/>
<sequence>MFLTRVPLTRIVSWVGMCPGPPPVISGLKSEVGLRRKLGFRTYPQRPLGRKRPWFRSICSPEVWKFRATERHRDRSQKHGTPENMNDSQLEEKLAQLPSLLSWPKMRPFSSCDQQITQSSSTQRQPWFRALEGKHTYLKIAQLDLNRV</sequence>
<organism evidence="2 3">
    <name type="scientific">Liparis tanakae</name>
    <name type="common">Tanaka's snailfish</name>
    <dbReference type="NCBI Taxonomy" id="230148"/>
    <lineage>
        <taxon>Eukaryota</taxon>
        <taxon>Metazoa</taxon>
        <taxon>Chordata</taxon>
        <taxon>Craniata</taxon>
        <taxon>Vertebrata</taxon>
        <taxon>Euteleostomi</taxon>
        <taxon>Actinopterygii</taxon>
        <taxon>Neopterygii</taxon>
        <taxon>Teleostei</taxon>
        <taxon>Neoteleostei</taxon>
        <taxon>Acanthomorphata</taxon>
        <taxon>Eupercaria</taxon>
        <taxon>Perciformes</taxon>
        <taxon>Cottioidei</taxon>
        <taxon>Cottales</taxon>
        <taxon>Liparidae</taxon>
        <taxon>Liparis</taxon>
    </lineage>
</organism>
<dbReference type="EMBL" id="SRLO01000018">
    <property type="protein sequence ID" value="TNN85878.1"/>
    <property type="molecule type" value="Genomic_DNA"/>
</dbReference>
<feature type="region of interest" description="Disordered" evidence="1">
    <location>
        <begin position="70"/>
        <end position="89"/>
    </location>
</feature>
<evidence type="ECO:0000313" key="3">
    <source>
        <dbReference type="Proteomes" id="UP000314294"/>
    </source>
</evidence>
<name>A0A4Z2J848_9TELE</name>
<dbReference type="Proteomes" id="UP000314294">
    <property type="component" value="Unassembled WGS sequence"/>
</dbReference>
<dbReference type="AlphaFoldDB" id="A0A4Z2J848"/>
<comment type="caution">
    <text evidence="2">The sequence shown here is derived from an EMBL/GenBank/DDBJ whole genome shotgun (WGS) entry which is preliminary data.</text>
</comment>
<evidence type="ECO:0000313" key="2">
    <source>
        <dbReference type="EMBL" id="TNN85878.1"/>
    </source>
</evidence>
<evidence type="ECO:0000256" key="1">
    <source>
        <dbReference type="SAM" id="MobiDB-lite"/>
    </source>
</evidence>